<comment type="similarity">
    <text evidence="7">Belongs to the methyl-accepting chemotaxis (MCP) protein family.</text>
</comment>
<keyword evidence="5 9" id="KW-0472">Membrane</keyword>
<evidence type="ECO:0000259" key="10">
    <source>
        <dbReference type="PROSITE" id="PS50111"/>
    </source>
</evidence>
<dbReference type="PROSITE" id="PS50192">
    <property type="entry name" value="T_SNARE"/>
    <property type="match status" value="1"/>
</dbReference>
<dbReference type="Pfam" id="PF00015">
    <property type="entry name" value="MCPsignal"/>
    <property type="match status" value="1"/>
</dbReference>
<dbReference type="InterPro" id="IPR000727">
    <property type="entry name" value="T_SNARE_dom"/>
</dbReference>
<dbReference type="PANTHER" id="PTHR32089">
    <property type="entry name" value="METHYL-ACCEPTING CHEMOTAXIS PROTEIN MCPB"/>
    <property type="match status" value="1"/>
</dbReference>
<evidence type="ECO:0000256" key="6">
    <source>
        <dbReference type="ARBA" id="ARBA00023224"/>
    </source>
</evidence>
<comment type="subcellular location">
    <subcellularLocation>
        <location evidence="1">Cell inner membrane</location>
        <topology evidence="1">Multi-pass membrane protein</topology>
    </subcellularLocation>
</comment>
<dbReference type="SUPFAM" id="SSF58104">
    <property type="entry name" value="Methyl-accepting chemotaxis protein (MCP) signaling domain"/>
    <property type="match status" value="1"/>
</dbReference>
<evidence type="ECO:0000259" key="12">
    <source>
        <dbReference type="PROSITE" id="PS50885"/>
    </source>
</evidence>
<dbReference type="GO" id="GO:0005886">
    <property type="term" value="C:plasma membrane"/>
    <property type="evidence" value="ECO:0007669"/>
    <property type="project" value="UniProtKB-SubCell"/>
</dbReference>
<evidence type="ECO:0000256" key="5">
    <source>
        <dbReference type="ARBA" id="ARBA00023136"/>
    </source>
</evidence>
<feature type="domain" description="HAMP" evidence="12">
    <location>
        <begin position="334"/>
        <end position="387"/>
    </location>
</feature>
<dbReference type="PROSITE" id="PS50906">
    <property type="entry name" value="NIT"/>
    <property type="match status" value="1"/>
</dbReference>
<dbReference type="InterPro" id="IPR010910">
    <property type="entry name" value="Nitrate/nitrite_sensing_bac"/>
</dbReference>
<feature type="transmembrane region" description="Helical" evidence="9">
    <location>
        <begin position="312"/>
        <end position="333"/>
    </location>
</feature>
<dbReference type="AlphaFoldDB" id="A0A9X3HV24"/>
<keyword evidence="3 9" id="KW-0812">Transmembrane</keyword>
<keyword evidence="6 8" id="KW-0807">Transducer</keyword>
<proteinExistence type="inferred from homology"/>
<gene>
    <name evidence="14" type="ORF">MD535_02295</name>
</gene>
<evidence type="ECO:0000256" key="8">
    <source>
        <dbReference type="PROSITE-ProRule" id="PRU00284"/>
    </source>
</evidence>
<evidence type="ECO:0000259" key="11">
    <source>
        <dbReference type="PROSITE" id="PS50192"/>
    </source>
</evidence>
<feature type="domain" description="NIT" evidence="13">
    <location>
        <begin position="54"/>
        <end position="303"/>
    </location>
</feature>
<dbReference type="Proteomes" id="UP001155587">
    <property type="component" value="Unassembled WGS sequence"/>
</dbReference>
<evidence type="ECO:0000256" key="7">
    <source>
        <dbReference type="ARBA" id="ARBA00029447"/>
    </source>
</evidence>
<dbReference type="RefSeq" id="WP_265673323.1">
    <property type="nucleotide sequence ID" value="NZ_JAKRRY010000002.1"/>
</dbReference>
<reference evidence="14" key="1">
    <citation type="submission" date="2022-02" db="EMBL/GenBank/DDBJ databases">
        <title>Vibrio sp. nov, a new bacterium isolated from seawater.</title>
        <authorList>
            <person name="Yuan Y."/>
        </authorList>
    </citation>
    <scope>NUCLEOTIDE SEQUENCE</scope>
    <source>
        <strain evidence="14">ZSDZ65</strain>
    </source>
</reference>
<dbReference type="InterPro" id="IPR004089">
    <property type="entry name" value="MCPsignal_dom"/>
</dbReference>
<organism evidence="14 15">
    <name type="scientific">Vibrio qingdaonensis</name>
    <dbReference type="NCBI Taxonomy" id="2829491"/>
    <lineage>
        <taxon>Bacteria</taxon>
        <taxon>Pseudomonadati</taxon>
        <taxon>Pseudomonadota</taxon>
        <taxon>Gammaproteobacteria</taxon>
        <taxon>Vibrionales</taxon>
        <taxon>Vibrionaceae</taxon>
        <taxon>Vibrio</taxon>
    </lineage>
</organism>
<evidence type="ECO:0000256" key="4">
    <source>
        <dbReference type="ARBA" id="ARBA00022989"/>
    </source>
</evidence>
<dbReference type="EMBL" id="JAKRRY010000002">
    <property type="protein sequence ID" value="MCW8344856.1"/>
    <property type="molecule type" value="Genomic_DNA"/>
</dbReference>
<keyword evidence="2" id="KW-0997">Cell inner membrane</keyword>
<dbReference type="SMART" id="SM00304">
    <property type="entry name" value="HAMP"/>
    <property type="match status" value="1"/>
</dbReference>
<dbReference type="GO" id="GO:0007165">
    <property type="term" value="P:signal transduction"/>
    <property type="evidence" value="ECO:0007669"/>
    <property type="project" value="UniProtKB-KW"/>
</dbReference>
<evidence type="ECO:0000256" key="2">
    <source>
        <dbReference type="ARBA" id="ARBA00022519"/>
    </source>
</evidence>
<dbReference type="Pfam" id="PF08376">
    <property type="entry name" value="NIT"/>
    <property type="match status" value="1"/>
</dbReference>
<dbReference type="PROSITE" id="PS50111">
    <property type="entry name" value="CHEMOTAXIS_TRANSDUC_2"/>
    <property type="match status" value="1"/>
</dbReference>
<evidence type="ECO:0000259" key="13">
    <source>
        <dbReference type="PROSITE" id="PS50906"/>
    </source>
</evidence>
<dbReference type="InterPro" id="IPR003660">
    <property type="entry name" value="HAMP_dom"/>
</dbReference>
<dbReference type="PROSITE" id="PS50885">
    <property type="entry name" value="HAMP"/>
    <property type="match status" value="1"/>
</dbReference>
<evidence type="ECO:0000256" key="1">
    <source>
        <dbReference type="ARBA" id="ARBA00004429"/>
    </source>
</evidence>
<keyword evidence="2" id="KW-1003">Cell membrane</keyword>
<protein>
    <submittedName>
        <fullName evidence="14">Methyl-accepting chemotaxis protein</fullName>
    </submittedName>
</protein>
<dbReference type="Pfam" id="PF00672">
    <property type="entry name" value="HAMP"/>
    <property type="match status" value="1"/>
</dbReference>
<feature type="domain" description="T-SNARE coiled-coil homology" evidence="11">
    <location>
        <begin position="579"/>
        <end position="641"/>
    </location>
</feature>
<sequence>MLRSLRSLNIKNTILVVFLIPTSLLIFLIGIQINQTSQQVSAADTSEESVQLFHLYDEVAHQFAVERGLTAGVLATKGQGTQADALKKQRKNADLAYQNLIAFQPMHIDSTLFSNLMRDIKQQLERRGEIRAQVDSLAIQDSPFAFYTNINSLALDNLSVLLTQISDSQLKLKMQGLLALLVIKEEAGKARGALNGAFAAQHSSLDAYSNISTYIATEKQALRQAELLLQGDIKQQLLAITRSQTWKDVNNIQQQYLSQKDSLTTLTGPTPQTWFSLATKRIGLVKTLRDTFTLDISQTAAELKAQASQARFSYIALALFVVVPLTLLAFHSVRTIRQRVRQFSQQLDHIAKNKDLTVKLTSNKNDELGEIALHFNHLTDSLSQALRKSLEVANRTEQEMKTMTELVSQAQQASQQTHLRCDNIATAMTEMSQTSQEVASITVDAQHSADSVKDKAIECHQHGEQSLATTTGLIESVNDTYTCLESLEQQMANVTEILDTINAISEQTNLLALNAAIEAARAGEQGRGFAVVADEVRTLAQRSKQSTEDIRHLLDNISDNAKTSFGNMQRSRDASYTTQTMVSETNEMMDALTVTVKEITDFNTSIATASEEQSQTTLSVDSDIDNLLSLVESTNQTVTNLHNEMSTVKSRMSELVNEVSAFKLSA</sequence>
<dbReference type="CDD" id="cd06225">
    <property type="entry name" value="HAMP"/>
    <property type="match status" value="1"/>
</dbReference>
<name>A0A9X3HV24_9VIBR</name>
<dbReference type="Gene3D" id="1.10.287.950">
    <property type="entry name" value="Methyl-accepting chemotaxis protein"/>
    <property type="match status" value="1"/>
</dbReference>
<dbReference type="FunFam" id="1.10.287.950:FF:000001">
    <property type="entry name" value="Methyl-accepting chemotaxis sensory transducer"/>
    <property type="match status" value="1"/>
</dbReference>
<dbReference type="SMART" id="SM00283">
    <property type="entry name" value="MA"/>
    <property type="match status" value="1"/>
</dbReference>
<evidence type="ECO:0000256" key="9">
    <source>
        <dbReference type="SAM" id="Phobius"/>
    </source>
</evidence>
<evidence type="ECO:0000256" key="3">
    <source>
        <dbReference type="ARBA" id="ARBA00022692"/>
    </source>
</evidence>
<dbReference type="InterPro" id="IPR013587">
    <property type="entry name" value="Nitrate/nitrite_sensing"/>
</dbReference>
<keyword evidence="15" id="KW-1185">Reference proteome</keyword>
<feature type="domain" description="Methyl-accepting transducer" evidence="10">
    <location>
        <begin position="392"/>
        <end position="628"/>
    </location>
</feature>
<evidence type="ECO:0000313" key="15">
    <source>
        <dbReference type="Proteomes" id="UP001155587"/>
    </source>
</evidence>
<dbReference type="PANTHER" id="PTHR32089:SF119">
    <property type="entry name" value="METHYL-ACCEPTING CHEMOTAXIS PROTEIN CTPL"/>
    <property type="match status" value="1"/>
</dbReference>
<evidence type="ECO:0000313" key="14">
    <source>
        <dbReference type="EMBL" id="MCW8344856.1"/>
    </source>
</evidence>
<feature type="transmembrane region" description="Helical" evidence="9">
    <location>
        <begin position="12"/>
        <end position="31"/>
    </location>
</feature>
<keyword evidence="4 9" id="KW-1133">Transmembrane helix</keyword>
<accession>A0A9X3HV24</accession>
<comment type="caution">
    <text evidence="14">The sequence shown here is derived from an EMBL/GenBank/DDBJ whole genome shotgun (WGS) entry which is preliminary data.</text>
</comment>
<dbReference type="CDD" id="cd11386">
    <property type="entry name" value="MCP_signal"/>
    <property type="match status" value="1"/>
</dbReference>
<dbReference type="GO" id="GO:0006935">
    <property type="term" value="P:chemotaxis"/>
    <property type="evidence" value="ECO:0007669"/>
    <property type="project" value="UniProtKB-ARBA"/>
</dbReference>